<evidence type="ECO:0000313" key="3">
    <source>
        <dbReference type="Proteomes" id="UP001174694"/>
    </source>
</evidence>
<reference evidence="2" key="1">
    <citation type="submission" date="2022-07" db="EMBL/GenBank/DDBJ databases">
        <title>Fungi with potential for degradation of polypropylene.</title>
        <authorList>
            <person name="Gostincar C."/>
        </authorList>
    </citation>
    <scope>NUCLEOTIDE SEQUENCE</scope>
    <source>
        <strain evidence="2">EXF-13308</strain>
    </source>
</reference>
<comment type="caution">
    <text evidence="2">The sequence shown here is derived from an EMBL/GenBank/DDBJ whole genome shotgun (WGS) entry which is preliminary data.</text>
</comment>
<evidence type="ECO:0000313" key="2">
    <source>
        <dbReference type="EMBL" id="KAJ9137555.1"/>
    </source>
</evidence>
<evidence type="ECO:0000256" key="1">
    <source>
        <dbReference type="ARBA" id="ARBA00023242"/>
    </source>
</evidence>
<organism evidence="2 3">
    <name type="scientific">Pleurostoma richardsiae</name>
    <dbReference type="NCBI Taxonomy" id="41990"/>
    <lineage>
        <taxon>Eukaryota</taxon>
        <taxon>Fungi</taxon>
        <taxon>Dikarya</taxon>
        <taxon>Ascomycota</taxon>
        <taxon>Pezizomycotina</taxon>
        <taxon>Sordariomycetes</taxon>
        <taxon>Sordariomycetidae</taxon>
        <taxon>Calosphaeriales</taxon>
        <taxon>Pleurostomataceae</taxon>
        <taxon>Pleurostoma</taxon>
    </lineage>
</organism>
<dbReference type="AlphaFoldDB" id="A0AA38VNJ8"/>
<keyword evidence="1" id="KW-0539">Nucleus</keyword>
<accession>A0AA38VNJ8</accession>
<protein>
    <submittedName>
        <fullName evidence="2">Uncharacterized protein</fullName>
    </submittedName>
</protein>
<keyword evidence="3" id="KW-1185">Reference proteome</keyword>
<gene>
    <name evidence="2" type="ORF">NKR23_g9071</name>
</gene>
<sequence>MDLRASLFRGRTALTCSTCGSSNDTDSSSRGRQKDFLTVLVDLEALPVLHNYPAGQSYLSECFSSSYPTREIDDDLIQEPCHRKCDDVLSILSSLKTFEQWDDEYGERTMTDSMLAELRSAKIQALRANIARIKAECAVLFERPSYASGNSVNRTTFHALTVVSLRLSATILLNRITKPDVRTDPEAQAAARELVLIAQRLRRAKCLERPRRLIWPLPLFVAGIEVVDKIYQEWLLSYITELEHWDGSMRKVRNLLERIIGRQEEKGRRIHVKEMLDDFDANIIV</sequence>
<dbReference type="InterPro" id="IPR021858">
    <property type="entry name" value="Fun_TF"/>
</dbReference>
<proteinExistence type="predicted"/>
<dbReference type="Proteomes" id="UP001174694">
    <property type="component" value="Unassembled WGS sequence"/>
</dbReference>
<dbReference type="Pfam" id="PF11951">
    <property type="entry name" value="Fungal_trans_2"/>
    <property type="match status" value="1"/>
</dbReference>
<name>A0AA38VNJ8_9PEZI</name>
<dbReference type="EMBL" id="JANBVO010000034">
    <property type="protein sequence ID" value="KAJ9137555.1"/>
    <property type="molecule type" value="Genomic_DNA"/>
</dbReference>